<dbReference type="RefSeq" id="WP_237247335.1">
    <property type="nucleotide sequence ID" value="NZ_AP023423.1"/>
</dbReference>
<feature type="domain" description="Glycosyltransferase 2-like" evidence="1">
    <location>
        <begin position="16"/>
        <end position="126"/>
    </location>
</feature>
<organism evidence="2 3">
    <name type="scientific">Sideroxyarcus emersonii</name>
    <dbReference type="NCBI Taxonomy" id="2764705"/>
    <lineage>
        <taxon>Bacteria</taxon>
        <taxon>Pseudomonadati</taxon>
        <taxon>Pseudomonadota</taxon>
        <taxon>Betaproteobacteria</taxon>
        <taxon>Nitrosomonadales</taxon>
        <taxon>Gallionellaceae</taxon>
        <taxon>Sideroxyarcus</taxon>
    </lineage>
</organism>
<dbReference type="Pfam" id="PF00535">
    <property type="entry name" value="Glycos_transf_2"/>
    <property type="match status" value="1"/>
</dbReference>
<accession>A0AAN1XCG2</accession>
<dbReference type="Proteomes" id="UP001320326">
    <property type="component" value="Chromosome"/>
</dbReference>
<sequence length="251" mass="28337">MPELSISIVSHRQIGLVQKLLSDIQRYCAGTLVEVILTSNVEEQIPFEASDFMFPLRIIRNLAPKGFGANHNAAFRLARGEFFCVLNPDIGFSMNPFPVLIAQAKTENAGVVAPLVTNSAGVPEDSARRFPSPLEIIRKIFGGRSAIQADIRQPISHPDWVAGMFMLFPQRVFRKVGGFDERYFLYYEDVDLCARLTLAGYRVILCFMASVVHDARRSSHKNLRYMRLHLASVLRFFSSPVYRALLRRASN</sequence>
<name>A0AAN1XCG2_9PROT</name>
<evidence type="ECO:0000259" key="1">
    <source>
        <dbReference type="Pfam" id="PF00535"/>
    </source>
</evidence>
<reference evidence="2 3" key="1">
    <citation type="journal article" date="2022" name="Int. J. Syst. Evol. Microbiol.">
        <title>&lt;i&gt;Sideroxyarcus emersonii&lt;/i&gt; gen. nov. sp. nov., a neutrophilic, microaerobic iron- and thiosulfate-oxidizing bacterium isolated from iron-rich wetland sediment.</title>
        <authorList>
            <person name="Kato S."/>
            <person name="Itoh T."/>
            <person name="Iino T."/>
            <person name="Ohkuma M."/>
        </authorList>
    </citation>
    <scope>NUCLEOTIDE SEQUENCE [LARGE SCALE GENOMIC DNA]</scope>
    <source>
        <strain evidence="2 3">MIZ01</strain>
    </source>
</reference>
<dbReference type="SUPFAM" id="SSF53448">
    <property type="entry name" value="Nucleotide-diphospho-sugar transferases"/>
    <property type="match status" value="1"/>
</dbReference>
<dbReference type="AlphaFoldDB" id="A0AAN1XCG2"/>
<evidence type="ECO:0000313" key="2">
    <source>
        <dbReference type="EMBL" id="BCK88828.1"/>
    </source>
</evidence>
<proteinExistence type="predicted"/>
<dbReference type="InterPro" id="IPR029044">
    <property type="entry name" value="Nucleotide-diphossugar_trans"/>
</dbReference>
<dbReference type="EMBL" id="AP023423">
    <property type="protein sequence ID" value="BCK88828.1"/>
    <property type="molecule type" value="Genomic_DNA"/>
</dbReference>
<gene>
    <name evidence="2" type="ORF">MIZ01_2634</name>
</gene>
<protein>
    <submittedName>
        <fullName evidence="2">Rhamnosyltransferase WbbL</fullName>
    </submittedName>
</protein>
<dbReference type="InterPro" id="IPR001173">
    <property type="entry name" value="Glyco_trans_2-like"/>
</dbReference>
<dbReference type="KEGG" id="seme:MIZ01_2634"/>
<evidence type="ECO:0000313" key="3">
    <source>
        <dbReference type="Proteomes" id="UP001320326"/>
    </source>
</evidence>
<dbReference type="PANTHER" id="PTHR43179">
    <property type="entry name" value="RHAMNOSYLTRANSFERASE WBBL"/>
    <property type="match status" value="1"/>
</dbReference>
<dbReference type="Gene3D" id="3.90.550.10">
    <property type="entry name" value="Spore Coat Polysaccharide Biosynthesis Protein SpsA, Chain A"/>
    <property type="match status" value="1"/>
</dbReference>
<dbReference type="PANTHER" id="PTHR43179:SF7">
    <property type="entry name" value="RHAMNOSYLTRANSFERASE WBBL"/>
    <property type="match status" value="1"/>
</dbReference>
<keyword evidence="3" id="KW-1185">Reference proteome</keyword>